<dbReference type="Pfam" id="PF13976">
    <property type="entry name" value="gag_pre-integrs"/>
    <property type="match status" value="1"/>
</dbReference>
<evidence type="ECO:0000259" key="2">
    <source>
        <dbReference type="Pfam" id="PF07727"/>
    </source>
</evidence>
<dbReference type="InterPro" id="IPR043502">
    <property type="entry name" value="DNA/RNA_pol_sf"/>
</dbReference>
<dbReference type="InterPro" id="IPR025724">
    <property type="entry name" value="GAG-pre-integrase_dom"/>
</dbReference>
<evidence type="ECO:0008006" key="6">
    <source>
        <dbReference type="Google" id="ProtNLM"/>
    </source>
</evidence>
<evidence type="ECO:0000259" key="3">
    <source>
        <dbReference type="Pfam" id="PF13976"/>
    </source>
</evidence>
<gene>
    <name evidence="4" type="ORF">D8674_007253</name>
</gene>
<dbReference type="SUPFAM" id="SSF53098">
    <property type="entry name" value="Ribonuclease H-like"/>
    <property type="match status" value="1"/>
</dbReference>
<dbReference type="CDD" id="cd09272">
    <property type="entry name" value="RNase_HI_RT_Ty1"/>
    <property type="match status" value="1"/>
</dbReference>
<feature type="compositionally biased region" description="Low complexity" evidence="1">
    <location>
        <begin position="580"/>
        <end position="603"/>
    </location>
</feature>
<comment type="caution">
    <text evidence="4">The sequence shown here is derived from an EMBL/GenBank/DDBJ whole genome shotgun (WGS) entry which is preliminary data.</text>
</comment>
<reference evidence="5" key="2">
    <citation type="submission" date="2019-10" db="EMBL/GenBank/DDBJ databases">
        <title>A de novo genome assembly of a pear dwarfing rootstock.</title>
        <authorList>
            <person name="Wang F."/>
            <person name="Wang J."/>
            <person name="Li S."/>
            <person name="Zhang Y."/>
            <person name="Fang M."/>
            <person name="Ma L."/>
            <person name="Zhao Y."/>
            <person name="Jiang S."/>
        </authorList>
    </citation>
    <scope>NUCLEOTIDE SEQUENCE [LARGE SCALE GENOMIC DNA]</scope>
</reference>
<reference evidence="4 5" key="3">
    <citation type="submission" date="2019-11" db="EMBL/GenBank/DDBJ databases">
        <title>A de novo genome assembly of a pear dwarfing rootstock.</title>
        <authorList>
            <person name="Wang F."/>
            <person name="Wang J."/>
            <person name="Li S."/>
            <person name="Zhang Y."/>
            <person name="Fang M."/>
            <person name="Ma L."/>
            <person name="Zhao Y."/>
            <person name="Jiang S."/>
        </authorList>
    </citation>
    <scope>NUCLEOTIDE SEQUENCE [LARGE SCALE GENOMIC DNA]</scope>
    <source>
        <strain evidence="4">S2</strain>
        <tissue evidence="4">Leaf</tissue>
    </source>
</reference>
<dbReference type="AlphaFoldDB" id="A0A5N5FWN8"/>
<dbReference type="Pfam" id="PF07727">
    <property type="entry name" value="RVT_2"/>
    <property type="match status" value="1"/>
</dbReference>
<dbReference type="SUPFAM" id="SSF56672">
    <property type="entry name" value="DNA/RNA polymerases"/>
    <property type="match status" value="1"/>
</dbReference>
<keyword evidence="5" id="KW-1185">Reference proteome</keyword>
<dbReference type="Pfam" id="PF14223">
    <property type="entry name" value="Retrotran_gag_2"/>
    <property type="match status" value="1"/>
</dbReference>
<feature type="domain" description="GAG-pre-integrase" evidence="3">
    <location>
        <begin position="418"/>
        <end position="485"/>
    </location>
</feature>
<dbReference type="Proteomes" id="UP000327157">
    <property type="component" value="Chromosome 11"/>
</dbReference>
<dbReference type="PANTHER" id="PTHR11439">
    <property type="entry name" value="GAG-POL-RELATED RETROTRANSPOSON"/>
    <property type="match status" value="1"/>
</dbReference>
<dbReference type="OrthoDB" id="39620at2759"/>
<evidence type="ECO:0000313" key="4">
    <source>
        <dbReference type="EMBL" id="KAB2607536.1"/>
    </source>
</evidence>
<dbReference type="InterPro" id="IPR036397">
    <property type="entry name" value="RNaseH_sf"/>
</dbReference>
<name>A0A5N5FWN8_9ROSA</name>
<dbReference type="GO" id="GO:0003676">
    <property type="term" value="F:nucleic acid binding"/>
    <property type="evidence" value="ECO:0007669"/>
    <property type="project" value="InterPro"/>
</dbReference>
<dbReference type="InterPro" id="IPR012337">
    <property type="entry name" value="RNaseH-like_sf"/>
</dbReference>
<feature type="domain" description="Reverse transcriptase Ty1/copia-type" evidence="2">
    <location>
        <begin position="688"/>
        <end position="927"/>
    </location>
</feature>
<accession>A0A5N5FWN8</accession>
<protein>
    <recommendedName>
        <fullName evidence="6">Reverse transcriptase Ty1/copia-type domain-containing protein</fullName>
    </recommendedName>
</protein>
<reference evidence="4 5" key="1">
    <citation type="submission" date="2019-09" db="EMBL/GenBank/DDBJ databases">
        <authorList>
            <person name="Ou C."/>
        </authorList>
    </citation>
    <scope>NUCLEOTIDE SEQUENCE [LARGE SCALE GENOMIC DNA]</scope>
    <source>
        <strain evidence="4">S2</strain>
        <tissue evidence="4">Leaf</tissue>
    </source>
</reference>
<proteinExistence type="predicted"/>
<evidence type="ECO:0000313" key="5">
    <source>
        <dbReference type="Proteomes" id="UP000327157"/>
    </source>
</evidence>
<evidence type="ECO:0000256" key="1">
    <source>
        <dbReference type="SAM" id="MobiDB-lite"/>
    </source>
</evidence>
<dbReference type="InterPro" id="IPR013103">
    <property type="entry name" value="RVT_2"/>
</dbReference>
<sequence>MVPIKLKSSNYLPWRALFAPILRRYKLLGVIDGTEICPPPFLADRSLNPAAEEWYEKDQNLLIWLNSTLSEEIIPFTVGVSSSRELWVKLEQRFGGVSEANIHQLRSRLQSVQKGSNSISVYLQQIKEIADSLHAAGSSVSDRDLIAATLHGLPDEFESFIDSIMLRLSSTSLDELHGLFLTKELSMARRKTVASVVEPFQAFSVQSQPPLLPTPSAAQFSPLQSASRYNSNRGKSSRGQFVSNRGNRNYRGNFTPNRGNRIYQGSRNHSGSSHFKAPCQICGSTSHEAIDCFDRMNPEICGRIPPAKLAAICVHHSAKPSQPWLIDSGATSHITNDVANLSSPTPYTGEDKVYVGNGKSLSIHNNVLHVPSMAHNLVSAYQFLKDNDCSLTLDPYGSTVKDRISGRTLLRGMVKDGFYPLPSSSNSSPTLHSAFLSVKAHVQVWHRRLGHPSSSIFRRVISTTSLAVYGKSTVDFFCSDCVLAKNHKLPFEMASSTTTRSLQLLHCDLWGPASVKSSSGFQYYLLLVDDFSKYSWFFPLKAKSDSLPIPPSPFTSVSPVSSSSMDLYFTKYTHQPLPAAAASSSSPSPSSSIPDAVVAVSPPTGAPPPGSSVVSPSVPGPLPVSDNAHPMVTRSKAGIYKPKAYAATKHPLPVLLDFVPSTYLQASKHAHWRAAMQDEYNALLSTGTWSLVPSHSTQNVVGCKWVFRIKTKADGTVDRYKARLVAKGFHQKEGVDFHDTFSPVAKPVTIRILLTLAVQHNWFLNQLDISNAFLHGDLHEDVYMQQPPGFTDPLFPSHVCKLRKSLYGLKQAPRAWFDKLFQALQALGFTQSSSDASLFVLNGPYLVIVLVYVDDILVTRPNSNLCHQFITQLSARFPVKDLGPLHYFLGLEVQRSTKGIFLHQTKYLLELLKRTNMEGAKPCCTPLGSQKLDHSGSLLSNPTAYRSLVGGLQYLTWTRPDLAFAVNQLCQFMHAPRDQHFQAANRVLRFLKGSVSQGLWFTKSSIALSAYSDADWAGCTFDRCSTSGYCVFLGSNLISWSAKKQSTVARSSTEAEYRSLAHTAAELTWVCKILRDLHCSLPQLPTLWCDNLSAISLASNPVFHARTKHIELDYHYIRELVLAHLLKVQFVCSEDQLADLHTKSLSKTRFRYLCSKLPLGINSDSTSRLRGCKDR</sequence>
<feature type="region of interest" description="Disordered" evidence="1">
    <location>
        <begin position="223"/>
        <end position="259"/>
    </location>
</feature>
<dbReference type="PANTHER" id="PTHR11439:SF455">
    <property type="entry name" value="RLK (RECEPTOR-LIKE PROTEIN KINASE) 8, PUTATIVE-RELATED"/>
    <property type="match status" value="1"/>
</dbReference>
<organism evidence="4 5">
    <name type="scientific">Pyrus ussuriensis x Pyrus communis</name>
    <dbReference type="NCBI Taxonomy" id="2448454"/>
    <lineage>
        <taxon>Eukaryota</taxon>
        <taxon>Viridiplantae</taxon>
        <taxon>Streptophyta</taxon>
        <taxon>Embryophyta</taxon>
        <taxon>Tracheophyta</taxon>
        <taxon>Spermatophyta</taxon>
        <taxon>Magnoliopsida</taxon>
        <taxon>eudicotyledons</taxon>
        <taxon>Gunneridae</taxon>
        <taxon>Pentapetalae</taxon>
        <taxon>rosids</taxon>
        <taxon>fabids</taxon>
        <taxon>Rosales</taxon>
        <taxon>Rosaceae</taxon>
        <taxon>Amygdaloideae</taxon>
        <taxon>Maleae</taxon>
        <taxon>Pyrus</taxon>
    </lineage>
</organism>
<dbReference type="Gene3D" id="3.30.420.10">
    <property type="entry name" value="Ribonuclease H-like superfamily/Ribonuclease H"/>
    <property type="match status" value="1"/>
</dbReference>
<dbReference type="EMBL" id="SMOL01000559">
    <property type="protein sequence ID" value="KAB2607536.1"/>
    <property type="molecule type" value="Genomic_DNA"/>
</dbReference>
<feature type="region of interest" description="Disordered" evidence="1">
    <location>
        <begin position="580"/>
        <end position="620"/>
    </location>
</feature>